<dbReference type="InterPro" id="IPR000259">
    <property type="entry name" value="Adhesion_dom_fimbrial"/>
</dbReference>
<organism evidence="3">
    <name type="scientific">Salmonella diarizonae</name>
    <dbReference type="NCBI Taxonomy" id="59204"/>
    <lineage>
        <taxon>Bacteria</taxon>
        <taxon>Pseudomonadati</taxon>
        <taxon>Pseudomonadota</taxon>
        <taxon>Gammaproteobacteria</taxon>
        <taxon>Enterobacterales</taxon>
        <taxon>Enterobacteriaceae</taxon>
        <taxon>Salmonella</taxon>
    </lineage>
</organism>
<dbReference type="PANTHER" id="PTHR33420">
    <property type="entry name" value="FIMBRIAL SUBUNIT ELFA-RELATED"/>
    <property type="match status" value="1"/>
</dbReference>
<comment type="caution">
    <text evidence="3">The sequence shown here is derived from an EMBL/GenBank/DDBJ whole genome shotgun (WGS) entry which is preliminary data.</text>
</comment>
<dbReference type="InterPro" id="IPR050263">
    <property type="entry name" value="Bact_Fimbrial_Adh_Pro"/>
</dbReference>
<name>A0A5Y1YGE8_SALDZ</name>
<feature type="signal peptide" evidence="1">
    <location>
        <begin position="1"/>
        <end position="23"/>
    </location>
</feature>
<dbReference type="GO" id="GO:0009289">
    <property type="term" value="C:pilus"/>
    <property type="evidence" value="ECO:0007669"/>
    <property type="project" value="InterPro"/>
</dbReference>
<dbReference type="SUPFAM" id="SSF49401">
    <property type="entry name" value="Bacterial adhesins"/>
    <property type="match status" value="1"/>
</dbReference>
<proteinExistence type="predicted"/>
<sequence length="201" mass="20385">MIRKMLIAVTTIAAIMGSAAAFAADGTAPAATTGKFGGGTISFTGSVTEAPCSIPPTDVNQSIFLGNVSNKELSSSASKGSDPVAIKINLKNCDLGTSPVYTKASLKFLDDGKLSSTGKNKGLLNTTGSKDVAVQLLDASGHNPIDFTSDTSMRPGTEVAVATGVEPTITFMAHIVGTSGTATTPPAGNISAQVAYQLDYH</sequence>
<dbReference type="InterPro" id="IPR036937">
    <property type="entry name" value="Adhesion_dom_fimbrial_sf"/>
</dbReference>
<gene>
    <name evidence="3" type="ORF">CTQ69_28485</name>
</gene>
<evidence type="ECO:0000259" key="2">
    <source>
        <dbReference type="Pfam" id="PF00419"/>
    </source>
</evidence>
<protein>
    <submittedName>
        <fullName evidence="3">Type 1 fimbrial protein</fullName>
    </submittedName>
</protein>
<dbReference type="AlphaFoldDB" id="A0A5Y1YGE8"/>
<dbReference type="Gene3D" id="2.60.40.1090">
    <property type="entry name" value="Fimbrial-type adhesion domain"/>
    <property type="match status" value="1"/>
</dbReference>
<accession>A0A5Y1YGE8</accession>
<evidence type="ECO:0000313" key="3">
    <source>
        <dbReference type="EMBL" id="ECC3917772.1"/>
    </source>
</evidence>
<dbReference type="PANTHER" id="PTHR33420:SF11">
    <property type="entry name" value="FIMBRIAL-LIKE PROTEIN"/>
    <property type="match status" value="1"/>
</dbReference>
<dbReference type="EMBL" id="AAIBIC010000148">
    <property type="protein sequence ID" value="ECC3917772.1"/>
    <property type="molecule type" value="Genomic_DNA"/>
</dbReference>
<dbReference type="GO" id="GO:0043709">
    <property type="term" value="P:cell adhesion involved in single-species biofilm formation"/>
    <property type="evidence" value="ECO:0007669"/>
    <property type="project" value="TreeGrafter"/>
</dbReference>
<keyword evidence="1" id="KW-0732">Signal</keyword>
<dbReference type="InterPro" id="IPR008966">
    <property type="entry name" value="Adhesion_dom_sf"/>
</dbReference>
<reference evidence="3" key="1">
    <citation type="submission" date="2018-08" db="EMBL/GenBank/DDBJ databases">
        <authorList>
            <person name="Ashton P.M."/>
            <person name="Dallman T."/>
            <person name="Nair S."/>
            <person name="De Pinna E."/>
            <person name="Peters T."/>
            <person name="Grant K."/>
        </authorList>
    </citation>
    <scope>NUCLEOTIDE SEQUENCE [LARGE SCALE GENOMIC DNA]</scope>
    <source>
        <strain evidence="3">294779</strain>
    </source>
</reference>
<feature type="chain" id="PRO_5024809384" evidence="1">
    <location>
        <begin position="24"/>
        <end position="201"/>
    </location>
</feature>
<evidence type="ECO:0000256" key="1">
    <source>
        <dbReference type="SAM" id="SignalP"/>
    </source>
</evidence>
<dbReference type="Proteomes" id="UP000839735">
    <property type="component" value="Unassembled WGS sequence"/>
</dbReference>
<feature type="domain" description="Fimbrial-type adhesion" evidence="2">
    <location>
        <begin position="41"/>
        <end position="200"/>
    </location>
</feature>
<dbReference type="Pfam" id="PF00419">
    <property type="entry name" value="Fimbrial"/>
    <property type="match status" value="1"/>
</dbReference>